<feature type="region of interest" description="Disordered" evidence="1">
    <location>
        <begin position="1"/>
        <end position="153"/>
    </location>
</feature>
<feature type="compositionally biased region" description="Basic and acidic residues" evidence="1">
    <location>
        <begin position="119"/>
        <end position="153"/>
    </location>
</feature>
<gene>
    <name evidence="2" type="ORF">RHTO0S_04e05424g</name>
</gene>
<evidence type="ECO:0000256" key="1">
    <source>
        <dbReference type="SAM" id="MobiDB-lite"/>
    </source>
</evidence>
<dbReference type="EMBL" id="LK052939">
    <property type="protein sequence ID" value="CDR39465.1"/>
    <property type="molecule type" value="Genomic_DNA"/>
</dbReference>
<protein>
    <submittedName>
        <fullName evidence="2">RHTO0S04e05424g1_1</fullName>
    </submittedName>
</protein>
<feature type="compositionally biased region" description="Low complexity" evidence="1">
    <location>
        <begin position="1"/>
        <end position="16"/>
    </location>
</feature>
<dbReference type="OrthoDB" id="2529216at2759"/>
<name>A0A061APF7_RHOTO</name>
<dbReference type="PANTHER" id="PTHR34066">
    <property type="entry name" value="GROWTH FACTOR 2"/>
    <property type="match status" value="1"/>
</dbReference>
<sequence length="182" mass="19052">MAKAAAQAPSQSSSKPVEAGKKRKGGEIDDIFAAAKKPKLPTAAAAAEAGGAGIGEGLAAEGKKGKKGKKAAAGAAAGAVTKPSRTEEAVEEDAAPRRVPETVVDTSKTIETYKPPPLARKELGENATEEEKRAEEEEERFMDSRGNRKRTEDGLPIYSEAELKIGFGGDTPLCPFDCECCY</sequence>
<dbReference type="AlphaFoldDB" id="A0A061APF7"/>
<reference evidence="2" key="1">
    <citation type="journal article" date="2014" name="Genome Announc.">
        <title>Draft genome sequence of Rhodosporidium toruloides CECT1137, an oleaginous yeast of biotechnological interest.</title>
        <authorList>
            <person name="Morin N."/>
            <person name="Calcas X."/>
            <person name="Devillers H."/>
            <person name="Durrens P."/>
            <person name="Sherman D.J."/>
            <person name="Nicaud J.-M."/>
            <person name="Neuveglise C."/>
        </authorList>
    </citation>
    <scope>NUCLEOTIDE SEQUENCE</scope>
    <source>
        <strain evidence="2">CECT1137</strain>
    </source>
</reference>
<feature type="compositionally biased region" description="Basic and acidic residues" evidence="1">
    <location>
        <begin position="84"/>
        <end position="100"/>
    </location>
</feature>
<organism evidence="2">
    <name type="scientific">Rhodotorula toruloides</name>
    <name type="common">Yeast</name>
    <name type="synonym">Rhodosporidium toruloides</name>
    <dbReference type="NCBI Taxonomy" id="5286"/>
    <lineage>
        <taxon>Eukaryota</taxon>
        <taxon>Fungi</taxon>
        <taxon>Dikarya</taxon>
        <taxon>Basidiomycota</taxon>
        <taxon>Pucciniomycotina</taxon>
        <taxon>Microbotryomycetes</taxon>
        <taxon>Sporidiobolales</taxon>
        <taxon>Sporidiobolaceae</taxon>
        <taxon>Rhodotorula</taxon>
    </lineage>
</organism>
<dbReference type="Pfam" id="PF08576">
    <property type="entry name" value="DUF1764"/>
    <property type="match status" value="1"/>
</dbReference>
<feature type="compositionally biased region" description="Low complexity" evidence="1">
    <location>
        <begin position="40"/>
        <end position="49"/>
    </location>
</feature>
<evidence type="ECO:0000313" key="2">
    <source>
        <dbReference type="EMBL" id="CDR39465.1"/>
    </source>
</evidence>
<dbReference type="PANTHER" id="PTHR34066:SF1">
    <property type="entry name" value="DUF1764 FAMILY PROTEIN"/>
    <property type="match status" value="1"/>
</dbReference>
<proteinExistence type="predicted"/>
<dbReference type="InterPro" id="IPR013885">
    <property type="entry name" value="DUF1764_euk"/>
</dbReference>
<accession>A0A061APF7</accession>